<organism evidence="2 3">
    <name type="scientific">Camelina sativa</name>
    <name type="common">False flax</name>
    <name type="synonym">Myagrum sativum</name>
    <dbReference type="NCBI Taxonomy" id="90675"/>
    <lineage>
        <taxon>Eukaryota</taxon>
        <taxon>Viridiplantae</taxon>
        <taxon>Streptophyta</taxon>
        <taxon>Embryophyta</taxon>
        <taxon>Tracheophyta</taxon>
        <taxon>Spermatophyta</taxon>
        <taxon>Magnoliopsida</taxon>
        <taxon>eudicotyledons</taxon>
        <taxon>Gunneridae</taxon>
        <taxon>Pentapetalae</taxon>
        <taxon>rosids</taxon>
        <taxon>malvids</taxon>
        <taxon>Brassicales</taxon>
        <taxon>Brassicaceae</taxon>
        <taxon>Camelineae</taxon>
        <taxon>Camelina</taxon>
    </lineage>
</organism>
<dbReference type="RefSeq" id="XP_010457763.1">
    <property type="nucleotide sequence ID" value="XM_010459461.2"/>
</dbReference>
<keyword evidence="2" id="KW-1185">Reference proteome</keyword>
<evidence type="ECO:0000256" key="1">
    <source>
        <dbReference type="SAM" id="MobiDB-lite"/>
    </source>
</evidence>
<evidence type="ECO:0000313" key="3">
    <source>
        <dbReference type="RefSeq" id="XP_010457763.1"/>
    </source>
</evidence>
<dbReference type="Pfam" id="PF00687">
    <property type="entry name" value="Ribosomal_L1"/>
    <property type="match status" value="1"/>
</dbReference>
<dbReference type="InterPro" id="IPR028364">
    <property type="entry name" value="Ribosomal_uL1/biogenesis"/>
</dbReference>
<dbReference type="Gene3D" id="3.40.50.790">
    <property type="match status" value="1"/>
</dbReference>
<sequence length="263" mass="29715">MSTTTMAALPARNQSKVDPNNVNRAVKSLLKWWDSKSKSQKNSEQLENENENENDGFVYLIVTVKRIPQLDRTNPIMIPLPHPLIDLSAEDSPELCLIIDDKHKNKITKEAALKKIESEKIPITAVIKVSKLKSDLVKLEKEKRCCELYFAERRLMPMLPKLLGKEFAKKKKNPIAVNLRHGSWKEQIEKACESALFFVGTGTCSVVKVARLSMGRKEIAENVMVSINGIGDSVPGKWKNVRFLHIKLLESMALPVYEQVGQP</sequence>
<dbReference type="Proteomes" id="UP000694864">
    <property type="component" value="Chromosome 14"/>
</dbReference>
<reference evidence="3" key="2">
    <citation type="submission" date="2025-08" db="UniProtKB">
        <authorList>
            <consortium name="RefSeq"/>
        </authorList>
    </citation>
    <scope>IDENTIFICATION</scope>
    <source>
        <tissue evidence="3">Leaf</tissue>
    </source>
</reference>
<protein>
    <submittedName>
        <fullName evidence="3">Ribosomal L1 domain-containing protein 1-like</fullName>
    </submittedName>
</protein>
<proteinExistence type="predicted"/>
<dbReference type="PANTHER" id="PTHR23105">
    <property type="entry name" value="RIBOSOMAL PROTEIN L7AE FAMILY MEMBER"/>
    <property type="match status" value="1"/>
</dbReference>
<dbReference type="InterPro" id="IPR050257">
    <property type="entry name" value="eL8/uL1-like"/>
</dbReference>
<dbReference type="InterPro" id="IPR023674">
    <property type="entry name" value="Ribosomal_uL1-like"/>
</dbReference>
<dbReference type="GeneID" id="104739189"/>
<feature type="region of interest" description="Disordered" evidence="1">
    <location>
        <begin position="1"/>
        <end position="20"/>
    </location>
</feature>
<accession>A0ABM0VKW9</accession>
<reference evidence="2" key="1">
    <citation type="journal article" date="2014" name="Nat. Commun.">
        <title>The emerging biofuel crop Camelina sativa retains a highly undifferentiated hexaploid genome structure.</title>
        <authorList>
            <person name="Kagale S."/>
            <person name="Koh C."/>
            <person name="Nixon J."/>
            <person name="Bollina V."/>
            <person name="Clarke W.E."/>
            <person name="Tuteja R."/>
            <person name="Spillane C."/>
            <person name="Robinson S.J."/>
            <person name="Links M.G."/>
            <person name="Clarke C."/>
            <person name="Higgins E.E."/>
            <person name="Huebert T."/>
            <person name="Sharpe A.G."/>
            <person name="Parkin I.A."/>
        </authorList>
    </citation>
    <scope>NUCLEOTIDE SEQUENCE [LARGE SCALE GENOMIC DNA]</scope>
    <source>
        <strain evidence="2">cv. DH55</strain>
    </source>
</reference>
<name>A0ABM0VKW9_CAMSA</name>
<dbReference type="CDD" id="cd00403">
    <property type="entry name" value="Ribosomal_L1"/>
    <property type="match status" value="1"/>
</dbReference>
<gene>
    <name evidence="3" type="primary">LOC104739189</name>
</gene>
<dbReference type="Gene3D" id="3.30.190.20">
    <property type="match status" value="1"/>
</dbReference>
<dbReference type="InterPro" id="IPR016095">
    <property type="entry name" value="Ribosomal_uL1_3-a/b-sand"/>
</dbReference>
<dbReference type="SUPFAM" id="SSF56808">
    <property type="entry name" value="Ribosomal protein L1"/>
    <property type="match status" value="1"/>
</dbReference>
<evidence type="ECO:0000313" key="2">
    <source>
        <dbReference type="Proteomes" id="UP000694864"/>
    </source>
</evidence>